<reference evidence="2" key="1">
    <citation type="journal article" date="2010" name="Nucleic Acids Res.">
        <title>Fine-tuning of the ribosomal decoding center by conserved methyl-modifications in the Escherichia coli 16S rRNA.</title>
        <authorList>
            <person name="Kimura S."/>
            <person name="Suzuki T."/>
        </authorList>
    </citation>
    <scope>NUCLEOTIDE SEQUENCE</scope>
</reference>
<organism evidence="1 2">
    <name type="scientific">Derxia gummosa DSM 723</name>
    <dbReference type="NCBI Taxonomy" id="1121388"/>
    <lineage>
        <taxon>Bacteria</taxon>
        <taxon>Pseudomonadati</taxon>
        <taxon>Pseudomonadota</taxon>
        <taxon>Betaproteobacteria</taxon>
        <taxon>Burkholderiales</taxon>
        <taxon>Alcaligenaceae</taxon>
        <taxon>Derxia</taxon>
    </lineage>
</organism>
<evidence type="ECO:0000313" key="1">
    <source>
        <dbReference type="Proteomes" id="UP000675920"/>
    </source>
</evidence>
<reference evidence="2" key="2">
    <citation type="submission" date="2025-08" db="UniProtKB">
        <authorList>
            <consortium name="RefSeq"/>
        </authorList>
    </citation>
    <scope>IDENTIFICATION</scope>
</reference>
<dbReference type="EC" id="2.1.1.198" evidence="2"/>
<dbReference type="RefSeq" id="WP_028310682.1">
    <property type="nucleotide sequence ID" value="NZ_AXWS01000007.1"/>
</dbReference>
<accession>A0AC36KB54</accession>
<keyword evidence="1" id="KW-1185">Reference proteome</keyword>
<protein>
    <submittedName>
        <fullName evidence="2">16S rRNA (Cytidine(1402)-2'-O)-methyltransferase</fullName>
        <ecNumber evidence="2">2.1.1.198</ecNumber>
    </submittedName>
</protein>
<evidence type="ECO:0000313" key="2">
    <source>
        <dbReference type="RefSeq" id="WP_028310682.1"/>
    </source>
</evidence>
<dbReference type="Proteomes" id="UP000675920">
    <property type="component" value="Unplaced"/>
</dbReference>
<name>A0AC36KB54_9BURK</name>
<gene>
    <name evidence="2" type="primary">rsmI</name>
</gene>
<proteinExistence type="predicted"/>
<sequence>MQALDASARAQQLPAGALYVVATPIGNVADISLRALHILDIADAIAAEDTRNSQQLLVRLGLDRRRDWIACHQHNEREAAQRVLDRLAAGQRVAYVSDAGTPGISDPGAKLVAAARAAGHRVIPLPGPSAVATALSAAGFETTAFHFAGFLPTSREARLKAIRAVAALDASLVFYEAPHRIGDSLGALAEALGGERRIVVARELTKLHEQFFAGTLAEARDWLAADANHSRGEFVLVVEAAAPDAGDHADLDRVLKPLLAALPVSRAAKVACEITGLHRKTVYARALELRGGDEEDGGTDD</sequence>